<comment type="caution">
    <text evidence="6">The sequence shown here is derived from an EMBL/GenBank/DDBJ whole genome shotgun (WGS) entry which is preliminary data.</text>
</comment>
<organism evidence="6 7">
    <name type="scientific">Paenactinomyces guangxiensis</name>
    <dbReference type="NCBI Taxonomy" id="1490290"/>
    <lineage>
        <taxon>Bacteria</taxon>
        <taxon>Bacillati</taxon>
        <taxon>Bacillota</taxon>
        <taxon>Bacilli</taxon>
        <taxon>Bacillales</taxon>
        <taxon>Thermoactinomycetaceae</taxon>
        <taxon>Paenactinomyces</taxon>
    </lineage>
</organism>
<dbReference type="InterPro" id="IPR036881">
    <property type="entry name" value="Glyco_hydro_3_C_sf"/>
</dbReference>
<dbReference type="GO" id="GO:0009254">
    <property type="term" value="P:peptidoglycan turnover"/>
    <property type="evidence" value="ECO:0007669"/>
    <property type="project" value="TreeGrafter"/>
</dbReference>
<dbReference type="InterPro" id="IPR002772">
    <property type="entry name" value="Glyco_hydro_3_C"/>
</dbReference>
<dbReference type="Proteomes" id="UP000535491">
    <property type="component" value="Unassembled WGS sequence"/>
</dbReference>
<name>A0A7W2A9H7_9BACL</name>
<keyword evidence="3" id="KW-0326">Glycosidase</keyword>
<dbReference type="GO" id="GO:0004553">
    <property type="term" value="F:hydrolase activity, hydrolyzing O-glycosyl compounds"/>
    <property type="evidence" value="ECO:0007669"/>
    <property type="project" value="InterPro"/>
</dbReference>
<dbReference type="Pfam" id="PF00933">
    <property type="entry name" value="Glyco_hydro_3"/>
    <property type="match status" value="1"/>
</dbReference>
<evidence type="ECO:0000256" key="2">
    <source>
        <dbReference type="ARBA" id="ARBA00022801"/>
    </source>
</evidence>
<feature type="domain" description="Glycoside hydrolase family 3 C-terminal" evidence="5">
    <location>
        <begin position="415"/>
        <end position="571"/>
    </location>
</feature>
<protein>
    <submittedName>
        <fullName evidence="6">Glycoside hydrolase family 3 protein</fullName>
    </submittedName>
</protein>
<dbReference type="InterPro" id="IPR036962">
    <property type="entry name" value="Glyco_hydro_3_N_sf"/>
</dbReference>
<dbReference type="GO" id="GO:0005975">
    <property type="term" value="P:carbohydrate metabolic process"/>
    <property type="evidence" value="ECO:0007669"/>
    <property type="project" value="InterPro"/>
</dbReference>
<dbReference type="PRINTS" id="PR00133">
    <property type="entry name" value="GLHYDRLASE3"/>
</dbReference>
<dbReference type="Gene3D" id="3.40.50.1700">
    <property type="entry name" value="Glycoside hydrolase family 3 C-terminal domain"/>
    <property type="match status" value="1"/>
</dbReference>
<dbReference type="SUPFAM" id="SSF51445">
    <property type="entry name" value="(Trans)glycosidases"/>
    <property type="match status" value="1"/>
</dbReference>
<accession>A0A7W2A9H7</accession>
<dbReference type="PANTHER" id="PTHR30480:SF16">
    <property type="entry name" value="GLYCOSIDE HYDROLASE FAMILY 3 DOMAIN PROTEIN"/>
    <property type="match status" value="1"/>
</dbReference>
<comment type="similarity">
    <text evidence="1">Belongs to the glycosyl hydrolase 3 family.</text>
</comment>
<evidence type="ECO:0000259" key="4">
    <source>
        <dbReference type="Pfam" id="PF00933"/>
    </source>
</evidence>
<evidence type="ECO:0000313" key="6">
    <source>
        <dbReference type="EMBL" id="MBA4495740.1"/>
    </source>
</evidence>
<dbReference type="RefSeq" id="WP_181753519.1">
    <property type="nucleotide sequence ID" value="NZ_JACEIQ010000018.1"/>
</dbReference>
<evidence type="ECO:0000256" key="1">
    <source>
        <dbReference type="ARBA" id="ARBA00005336"/>
    </source>
</evidence>
<evidence type="ECO:0000313" key="7">
    <source>
        <dbReference type="Proteomes" id="UP000535491"/>
    </source>
</evidence>
<reference evidence="6 7" key="1">
    <citation type="submission" date="2020-07" db="EMBL/GenBank/DDBJ databases">
        <authorList>
            <person name="Feng H."/>
        </authorList>
    </citation>
    <scope>NUCLEOTIDE SEQUENCE [LARGE SCALE GENOMIC DNA]</scope>
    <source>
        <strain evidence="7">s-10</strain>
    </source>
</reference>
<dbReference type="PANTHER" id="PTHR30480">
    <property type="entry name" value="BETA-HEXOSAMINIDASE-RELATED"/>
    <property type="match status" value="1"/>
</dbReference>
<dbReference type="Pfam" id="PF01915">
    <property type="entry name" value="Glyco_hydro_3_C"/>
    <property type="match status" value="1"/>
</dbReference>
<dbReference type="InterPro" id="IPR050226">
    <property type="entry name" value="NagZ_Beta-hexosaminidase"/>
</dbReference>
<gene>
    <name evidence="6" type="ORF">H1191_15710</name>
</gene>
<keyword evidence="2 6" id="KW-0378">Hydrolase</keyword>
<dbReference type="AlphaFoldDB" id="A0A7W2A9H7"/>
<evidence type="ECO:0000259" key="5">
    <source>
        <dbReference type="Pfam" id="PF01915"/>
    </source>
</evidence>
<dbReference type="SUPFAM" id="SSF52279">
    <property type="entry name" value="Beta-D-glucan exohydrolase, C-terminal domain"/>
    <property type="match status" value="1"/>
</dbReference>
<dbReference type="EMBL" id="JACEIQ010000018">
    <property type="protein sequence ID" value="MBA4495740.1"/>
    <property type="molecule type" value="Genomic_DNA"/>
</dbReference>
<dbReference type="Gene3D" id="3.20.20.300">
    <property type="entry name" value="Glycoside hydrolase, family 3, N-terminal domain"/>
    <property type="match status" value="1"/>
</dbReference>
<proteinExistence type="inferred from homology"/>
<keyword evidence="7" id="KW-1185">Reference proteome</keyword>
<evidence type="ECO:0000256" key="3">
    <source>
        <dbReference type="ARBA" id="ARBA00023295"/>
    </source>
</evidence>
<sequence length="582" mass="63098">MEKRWRLSGLVAIVSLFALFTIIRPPVFAQATVAGGEKKLETKIERMLSKMTDEEKVGQLMMITTTDQPDGQPSEMTRAAIQNYKVGSVILYGKRSPKATAEYINQLQKWAEDTRLGIPLLVSADLEYGAAQRMPDHATTFPRLMGIAATNQPPLAGLSARITAKEARAVGFNWNFAPVADVNTNPANPVIGVRSFGENTELVSEMTTAQVKAYQKEGVIASAKHFPGHGDTSVDSHLGLPTVAYDLNTLEKVHLPPFTAAIKAGTDSIMTAHIIVKALDPDLPATLSPKVLDGYLRGKLGYNGLIVTDAMWMDAISKNWGMGEATVMAIQAGADVVMVANRVKDQQETYNALIDAAKTGKLSKQHLNQSVKRVLKAKYKYHLDHRRYVNPDKAEKVIGQEKFKQAANEIGKRSVTLVKNKNAVLPLAKNQGTTFVAGVHHVNTLASSIEQVSGNQVTTWQASSANPTDPEIAAAVKLAENADQIVVASYSQSVLPEGQVKLIKALNQLNKPVAVVAIGLPYDIKYVPEVKAFMSTYAIDRWQTANPTMLRAAAEVLYGAQPGGKLPVSIEGLYSFGHGLSY</sequence>
<dbReference type="InterPro" id="IPR001764">
    <property type="entry name" value="Glyco_hydro_3_N"/>
</dbReference>
<feature type="domain" description="Glycoside hydrolase family 3 N-terminal" evidence="4">
    <location>
        <begin position="54"/>
        <end position="376"/>
    </location>
</feature>
<dbReference type="InterPro" id="IPR017853">
    <property type="entry name" value="GH"/>
</dbReference>